<feature type="domain" description="Protein kinase" evidence="11">
    <location>
        <begin position="122"/>
        <end position="383"/>
    </location>
</feature>
<dbReference type="PANTHER" id="PTHR43895">
    <property type="entry name" value="CALCIUM/CALMODULIN-DEPENDENT PROTEIN KINASE KINASE-RELATED"/>
    <property type="match status" value="1"/>
</dbReference>
<feature type="binding site" evidence="9">
    <location>
        <position position="155"/>
    </location>
    <ligand>
        <name>ATP</name>
        <dbReference type="ChEBI" id="CHEBI:30616"/>
    </ligand>
</feature>
<gene>
    <name evidence="12" type="ORF">POCTA_138.1.T0110222</name>
</gene>
<evidence type="ECO:0000256" key="10">
    <source>
        <dbReference type="RuleBase" id="RU000304"/>
    </source>
</evidence>
<dbReference type="Pfam" id="PF00069">
    <property type="entry name" value="Pkinase"/>
    <property type="match status" value="1"/>
</dbReference>
<dbReference type="PROSITE" id="PS00108">
    <property type="entry name" value="PROTEIN_KINASE_ST"/>
    <property type="match status" value="1"/>
</dbReference>
<evidence type="ECO:0000313" key="12">
    <source>
        <dbReference type="EMBL" id="CAD8140087.1"/>
    </source>
</evidence>
<keyword evidence="4 9" id="KW-0547">Nucleotide-binding</keyword>
<reference evidence="12" key="1">
    <citation type="submission" date="2021-01" db="EMBL/GenBank/DDBJ databases">
        <authorList>
            <consortium name="Genoscope - CEA"/>
            <person name="William W."/>
        </authorList>
    </citation>
    <scope>NUCLEOTIDE SEQUENCE</scope>
</reference>
<dbReference type="PROSITE" id="PS50011">
    <property type="entry name" value="PROTEIN_KINASE_DOM"/>
    <property type="match status" value="1"/>
</dbReference>
<evidence type="ECO:0000256" key="6">
    <source>
        <dbReference type="ARBA" id="ARBA00022840"/>
    </source>
</evidence>
<evidence type="ECO:0000256" key="4">
    <source>
        <dbReference type="ARBA" id="ARBA00022741"/>
    </source>
</evidence>
<keyword evidence="3" id="KW-0808">Transferase</keyword>
<dbReference type="OMA" id="NPFKTQD"/>
<dbReference type="InterPro" id="IPR008271">
    <property type="entry name" value="Ser/Thr_kinase_AS"/>
</dbReference>
<evidence type="ECO:0000256" key="8">
    <source>
        <dbReference type="ARBA" id="ARBA00048679"/>
    </source>
</evidence>
<evidence type="ECO:0000259" key="11">
    <source>
        <dbReference type="PROSITE" id="PS50011"/>
    </source>
</evidence>
<dbReference type="GO" id="GO:0004674">
    <property type="term" value="F:protein serine/threonine kinase activity"/>
    <property type="evidence" value="ECO:0007669"/>
    <property type="project" value="UniProtKB-KW"/>
</dbReference>
<dbReference type="InterPro" id="IPR017441">
    <property type="entry name" value="Protein_kinase_ATP_BS"/>
</dbReference>
<evidence type="ECO:0000256" key="5">
    <source>
        <dbReference type="ARBA" id="ARBA00022777"/>
    </source>
</evidence>
<evidence type="ECO:0000256" key="2">
    <source>
        <dbReference type="ARBA" id="ARBA00022527"/>
    </source>
</evidence>
<evidence type="ECO:0000256" key="7">
    <source>
        <dbReference type="ARBA" id="ARBA00047899"/>
    </source>
</evidence>
<dbReference type="PROSITE" id="PS00107">
    <property type="entry name" value="PROTEIN_KINASE_ATP"/>
    <property type="match status" value="1"/>
</dbReference>
<organism evidence="12 13">
    <name type="scientific">Paramecium octaurelia</name>
    <dbReference type="NCBI Taxonomy" id="43137"/>
    <lineage>
        <taxon>Eukaryota</taxon>
        <taxon>Sar</taxon>
        <taxon>Alveolata</taxon>
        <taxon>Ciliophora</taxon>
        <taxon>Intramacronucleata</taxon>
        <taxon>Oligohymenophorea</taxon>
        <taxon>Peniculida</taxon>
        <taxon>Parameciidae</taxon>
        <taxon>Paramecium</taxon>
    </lineage>
</organism>
<keyword evidence="6 9" id="KW-0067">ATP-binding</keyword>
<evidence type="ECO:0000313" key="13">
    <source>
        <dbReference type="Proteomes" id="UP000683925"/>
    </source>
</evidence>
<evidence type="ECO:0000256" key="3">
    <source>
        <dbReference type="ARBA" id="ARBA00022679"/>
    </source>
</evidence>
<name>A0A8S1SL43_PAROT</name>
<evidence type="ECO:0000256" key="1">
    <source>
        <dbReference type="ARBA" id="ARBA00012513"/>
    </source>
</evidence>
<keyword evidence="2 10" id="KW-0723">Serine/threonine-protein kinase</keyword>
<sequence>MNSGKFWNNQNIPEFDHNEMKKGLISNFYKFGKRLGQKCLRKYILIRQYLLYSNIGNYQHIKGSVRLDGVYASFQLSNTESQIYLKKNGLQIVLYTDDANQFETWAKLLSNRCILTTFHEDITLGNLIGNGSFSTVYEGRNKEGDLFAIKAIPKKKSKSFAINQQYEEQLLSEISSLREIDHASILKLHRVYETAEKLYLVTEFIQGYELISKATSKLVFQGSELKCFIHQMLLAIKEIHQHNIMHRDIKPQNILLKNGQLSQPILIDFGLAVSTEKKELPFPSCGSPGYSAPEIIRFDETKKQYSGKCDIFSFGITLFVILYGYNPFKTQDQKQTLKRNADAYFEFPNSNYPQELEHLILLMTKKYPKDRITPAQALTHPFFQTQLYQTIQLPKAILSKQQYEMSQNYNKINVHASLEMDRDLGLNYGIHLFSSSPQNLKKLTQVGNSNHLKQIDEFKLDYIVDSVDLTHIEKLKMGQSYFSNQKLKISIQI</sequence>
<protein>
    <recommendedName>
        <fullName evidence="1">non-specific serine/threonine protein kinase</fullName>
        <ecNumber evidence="1">2.7.11.1</ecNumber>
    </recommendedName>
</protein>
<accession>A0A8S1SL43</accession>
<comment type="caution">
    <text evidence="12">The sequence shown here is derived from an EMBL/GenBank/DDBJ whole genome shotgun (WGS) entry which is preliminary data.</text>
</comment>
<dbReference type="PANTHER" id="PTHR43895:SF32">
    <property type="entry name" value="SERINE_THREONINE-PROTEIN KINASE CHK1"/>
    <property type="match status" value="1"/>
</dbReference>
<comment type="similarity">
    <text evidence="10">Belongs to the protein kinase superfamily.</text>
</comment>
<evidence type="ECO:0000256" key="9">
    <source>
        <dbReference type="PROSITE-ProRule" id="PRU10141"/>
    </source>
</evidence>
<dbReference type="AlphaFoldDB" id="A0A8S1SL43"/>
<proteinExistence type="inferred from homology"/>
<comment type="catalytic activity">
    <reaction evidence="7">
        <text>L-threonyl-[protein] + ATP = O-phospho-L-threonyl-[protein] + ADP + H(+)</text>
        <dbReference type="Rhea" id="RHEA:46608"/>
        <dbReference type="Rhea" id="RHEA-COMP:11060"/>
        <dbReference type="Rhea" id="RHEA-COMP:11605"/>
        <dbReference type="ChEBI" id="CHEBI:15378"/>
        <dbReference type="ChEBI" id="CHEBI:30013"/>
        <dbReference type="ChEBI" id="CHEBI:30616"/>
        <dbReference type="ChEBI" id="CHEBI:61977"/>
        <dbReference type="ChEBI" id="CHEBI:456216"/>
        <dbReference type="EC" id="2.7.11.1"/>
    </reaction>
</comment>
<dbReference type="SMART" id="SM00220">
    <property type="entry name" value="S_TKc"/>
    <property type="match status" value="1"/>
</dbReference>
<dbReference type="InterPro" id="IPR000719">
    <property type="entry name" value="Prot_kinase_dom"/>
</dbReference>
<keyword evidence="5" id="KW-0418">Kinase</keyword>
<dbReference type="OrthoDB" id="10020333at2759"/>
<dbReference type="GO" id="GO:0005524">
    <property type="term" value="F:ATP binding"/>
    <property type="evidence" value="ECO:0007669"/>
    <property type="project" value="UniProtKB-UniRule"/>
</dbReference>
<dbReference type="EMBL" id="CAJJDP010000010">
    <property type="protein sequence ID" value="CAD8140087.1"/>
    <property type="molecule type" value="Genomic_DNA"/>
</dbReference>
<dbReference type="Proteomes" id="UP000683925">
    <property type="component" value="Unassembled WGS sequence"/>
</dbReference>
<dbReference type="EC" id="2.7.11.1" evidence="1"/>
<comment type="catalytic activity">
    <reaction evidence="8">
        <text>L-seryl-[protein] + ATP = O-phospho-L-seryl-[protein] + ADP + H(+)</text>
        <dbReference type="Rhea" id="RHEA:17989"/>
        <dbReference type="Rhea" id="RHEA-COMP:9863"/>
        <dbReference type="Rhea" id="RHEA-COMP:11604"/>
        <dbReference type="ChEBI" id="CHEBI:15378"/>
        <dbReference type="ChEBI" id="CHEBI:29999"/>
        <dbReference type="ChEBI" id="CHEBI:30616"/>
        <dbReference type="ChEBI" id="CHEBI:83421"/>
        <dbReference type="ChEBI" id="CHEBI:456216"/>
        <dbReference type="EC" id="2.7.11.1"/>
    </reaction>
</comment>
<dbReference type="GO" id="GO:0007165">
    <property type="term" value="P:signal transduction"/>
    <property type="evidence" value="ECO:0007669"/>
    <property type="project" value="TreeGrafter"/>
</dbReference>
<keyword evidence="13" id="KW-1185">Reference proteome</keyword>